<dbReference type="EMBL" id="JAVDXV010000003">
    <property type="protein sequence ID" value="MDR7332624.1"/>
    <property type="molecule type" value="Genomic_DNA"/>
</dbReference>
<gene>
    <name evidence="2" type="ORF">J2X21_001757</name>
</gene>
<proteinExistence type="predicted"/>
<dbReference type="Gene3D" id="3.40.190.10">
    <property type="entry name" value="Periplasmic binding protein-like II"/>
    <property type="match status" value="2"/>
</dbReference>
<organism evidence="2 3">
    <name type="scientific">Roseateles asaccharophilus</name>
    <dbReference type="NCBI Taxonomy" id="582607"/>
    <lineage>
        <taxon>Bacteria</taxon>
        <taxon>Pseudomonadati</taxon>
        <taxon>Pseudomonadota</taxon>
        <taxon>Betaproteobacteria</taxon>
        <taxon>Burkholderiales</taxon>
        <taxon>Sphaerotilaceae</taxon>
        <taxon>Roseateles</taxon>
    </lineage>
</organism>
<feature type="chain" id="PRO_5045763700" description="Solute-binding protein family 3/N-terminal domain-containing protein" evidence="1">
    <location>
        <begin position="27"/>
        <end position="246"/>
    </location>
</feature>
<keyword evidence="1" id="KW-0732">Signal</keyword>
<accession>A0ABU2A5Z9</accession>
<sequence length="246" mass="26728">MKPDARLHRRLLVALLSACPAAWALAADLVLYYEERPPLMSRHGDLLTGVQGAPAMAILQRAGLKVELSEAPVARQVAMITRNAEPACALGLYRTSAREQVGRYSRLPVYSSPPQSLMIRKDGRLKEVQRFAAVVQSPAVTLALRHGYSYGAETDKALAEGSAKMLRSSDNSMARVRLVLLGMADAALFTDEEGEALIKQLGEAGGALELRRLPDAPPGEGRFFFCSKALPDRQMRALDDAMAPSR</sequence>
<dbReference type="SUPFAM" id="SSF53850">
    <property type="entry name" value="Periplasmic binding protein-like II"/>
    <property type="match status" value="1"/>
</dbReference>
<keyword evidence="3" id="KW-1185">Reference proteome</keyword>
<evidence type="ECO:0000313" key="2">
    <source>
        <dbReference type="EMBL" id="MDR7332624.1"/>
    </source>
</evidence>
<dbReference type="Proteomes" id="UP001180825">
    <property type="component" value="Unassembled WGS sequence"/>
</dbReference>
<reference evidence="2 3" key="1">
    <citation type="submission" date="2023-07" db="EMBL/GenBank/DDBJ databases">
        <title>Sorghum-associated microbial communities from plants grown in Nebraska, USA.</title>
        <authorList>
            <person name="Schachtman D."/>
        </authorList>
    </citation>
    <scope>NUCLEOTIDE SEQUENCE [LARGE SCALE GENOMIC DNA]</scope>
    <source>
        <strain evidence="2 3">BE316</strain>
    </source>
</reference>
<dbReference type="RefSeq" id="WP_310327401.1">
    <property type="nucleotide sequence ID" value="NZ_JAVDXV010000003.1"/>
</dbReference>
<evidence type="ECO:0000256" key="1">
    <source>
        <dbReference type="SAM" id="SignalP"/>
    </source>
</evidence>
<evidence type="ECO:0000313" key="3">
    <source>
        <dbReference type="Proteomes" id="UP001180825"/>
    </source>
</evidence>
<name>A0ABU2A5Z9_9BURK</name>
<feature type="signal peptide" evidence="1">
    <location>
        <begin position="1"/>
        <end position="26"/>
    </location>
</feature>
<comment type="caution">
    <text evidence="2">The sequence shown here is derived from an EMBL/GenBank/DDBJ whole genome shotgun (WGS) entry which is preliminary data.</text>
</comment>
<evidence type="ECO:0008006" key="4">
    <source>
        <dbReference type="Google" id="ProtNLM"/>
    </source>
</evidence>
<protein>
    <recommendedName>
        <fullName evidence="4">Solute-binding protein family 3/N-terminal domain-containing protein</fullName>
    </recommendedName>
</protein>